<evidence type="ECO:0000313" key="1">
    <source>
        <dbReference type="EMBL" id="GAF97397.1"/>
    </source>
</evidence>
<gene>
    <name evidence="1" type="ORF">S01H1_28462</name>
</gene>
<dbReference type="EMBL" id="BARS01017398">
    <property type="protein sequence ID" value="GAF97397.1"/>
    <property type="molecule type" value="Genomic_DNA"/>
</dbReference>
<proteinExistence type="predicted"/>
<dbReference type="AlphaFoldDB" id="X0UAL2"/>
<reference evidence="1" key="1">
    <citation type="journal article" date="2014" name="Front. Microbiol.">
        <title>High frequency of phylogenetically diverse reductive dehalogenase-homologous genes in deep subseafloor sedimentary metagenomes.</title>
        <authorList>
            <person name="Kawai M."/>
            <person name="Futagami T."/>
            <person name="Toyoda A."/>
            <person name="Takaki Y."/>
            <person name="Nishi S."/>
            <person name="Hori S."/>
            <person name="Arai W."/>
            <person name="Tsubouchi T."/>
            <person name="Morono Y."/>
            <person name="Uchiyama I."/>
            <person name="Ito T."/>
            <person name="Fujiyama A."/>
            <person name="Inagaki F."/>
            <person name="Takami H."/>
        </authorList>
    </citation>
    <scope>NUCLEOTIDE SEQUENCE</scope>
    <source>
        <strain evidence="1">Expedition CK06-06</strain>
    </source>
</reference>
<organism evidence="1">
    <name type="scientific">marine sediment metagenome</name>
    <dbReference type="NCBI Taxonomy" id="412755"/>
    <lineage>
        <taxon>unclassified sequences</taxon>
        <taxon>metagenomes</taxon>
        <taxon>ecological metagenomes</taxon>
    </lineage>
</organism>
<name>X0UAL2_9ZZZZ</name>
<comment type="caution">
    <text evidence="1">The sequence shown here is derived from an EMBL/GenBank/DDBJ whole genome shotgun (WGS) entry which is preliminary data.</text>
</comment>
<sequence length="116" mass="13954">FNIQYPDFFPCATWQFSQSYTGFNRRTPYECGWTRQRLNWPDDGATVDLTFKMPTDMYDNWAKWIQANGHNWFSIYLFNYLGVQQLFVIRLITGIQYNYDTYDRITVITTAEMLEP</sequence>
<feature type="non-terminal residue" evidence="1">
    <location>
        <position position="1"/>
    </location>
</feature>
<accession>X0UAL2</accession>
<protein>
    <submittedName>
        <fullName evidence="1">Uncharacterized protein</fullName>
    </submittedName>
</protein>